<dbReference type="RefSeq" id="WP_147211017.1">
    <property type="nucleotide sequence ID" value="NZ_BJYM01000011.1"/>
</dbReference>
<dbReference type="PANTHER" id="PTHR39162">
    <property type="entry name" value="GLL3345 PROTEIN"/>
    <property type="match status" value="1"/>
</dbReference>
<dbReference type="AlphaFoldDB" id="A0A511ZKT6"/>
<dbReference type="Proteomes" id="UP000321558">
    <property type="component" value="Unassembled WGS sequence"/>
</dbReference>
<comment type="caution">
    <text evidence="2">The sequence shown here is derived from an EMBL/GenBank/DDBJ whole genome shotgun (WGS) entry which is preliminary data.</text>
</comment>
<feature type="region of interest" description="Disordered" evidence="1">
    <location>
        <begin position="123"/>
        <end position="183"/>
    </location>
</feature>
<dbReference type="STRING" id="582851.GCA_900162665_00189"/>
<gene>
    <name evidence="2" type="ORF">OSO01_28170</name>
</gene>
<dbReference type="EMBL" id="BJYM01000011">
    <property type="protein sequence ID" value="GEN88078.1"/>
    <property type="molecule type" value="Genomic_DNA"/>
</dbReference>
<dbReference type="PIRSF" id="PIRSF021377">
    <property type="entry name" value="YtfJ"/>
    <property type="match status" value="1"/>
</dbReference>
<dbReference type="OrthoDB" id="9796262at2"/>
<sequence length="183" mass="20655">MTEHPIEGLMSSAMKSIQKMVEVNTIIGDPLKASDDTVIIPVSKVGFGFAAGGSEFMPGELKSSDFEEHEIPFGGGSGGGVSITPVAFLVLREGNMELVHMDQHAHLYEKIIDLIPELLQRSSMPNKEKTLEKKVEQRHHKKDEKEHKEHKEHKDHKEQNQASDHEPEKEKKELESILNRFEI</sequence>
<evidence type="ECO:0000313" key="2">
    <source>
        <dbReference type="EMBL" id="GEN88078.1"/>
    </source>
</evidence>
<evidence type="ECO:0000313" key="3">
    <source>
        <dbReference type="Proteomes" id="UP000321558"/>
    </source>
</evidence>
<organism evidence="2 3">
    <name type="scientific">Oceanobacillus sojae</name>
    <dbReference type="NCBI Taxonomy" id="582851"/>
    <lineage>
        <taxon>Bacteria</taxon>
        <taxon>Bacillati</taxon>
        <taxon>Bacillota</taxon>
        <taxon>Bacilli</taxon>
        <taxon>Bacillales</taxon>
        <taxon>Bacillaceae</taxon>
        <taxon>Oceanobacillus</taxon>
    </lineage>
</organism>
<evidence type="ECO:0008006" key="4">
    <source>
        <dbReference type="Google" id="ProtNLM"/>
    </source>
</evidence>
<dbReference type="PANTHER" id="PTHR39162:SF1">
    <property type="entry name" value="SPORULATION PROTEIN YTFJ"/>
    <property type="match status" value="1"/>
</dbReference>
<accession>A0A511ZKT6</accession>
<reference evidence="2 3" key="1">
    <citation type="submission" date="2019-07" db="EMBL/GenBank/DDBJ databases">
        <title>Whole genome shotgun sequence of Oceanobacillus sojae NBRC 105379.</title>
        <authorList>
            <person name="Hosoyama A."/>
            <person name="Uohara A."/>
            <person name="Ohji S."/>
            <person name="Ichikawa N."/>
        </authorList>
    </citation>
    <scope>NUCLEOTIDE SEQUENCE [LARGE SCALE GENOMIC DNA]</scope>
    <source>
        <strain evidence="2 3">NBRC 105379</strain>
    </source>
</reference>
<proteinExistence type="predicted"/>
<protein>
    <recommendedName>
        <fullName evidence="4">Spore protein YtfJ</fullName>
    </recommendedName>
</protein>
<keyword evidence="3" id="KW-1185">Reference proteome</keyword>
<name>A0A511ZKT6_9BACI</name>
<dbReference type="InterPro" id="IPR014229">
    <property type="entry name" value="Spore_YtfJ"/>
</dbReference>
<evidence type="ECO:0000256" key="1">
    <source>
        <dbReference type="SAM" id="MobiDB-lite"/>
    </source>
</evidence>
<dbReference type="Pfam" id="PF09579">
    <property type="entry name" value="Spore_YtfJ"/>
    <property type="match status" value="1"/>
</dbReference>
<feature type="compositionally biased region" description="Basic and acidic residues" evidence="1">
    <location>
        <begin position="155"/>
        <end position="183"/>
    </location>
</feature>
<dbReference type="NCBIfam" id="TIGR02874">
    <property type="entry name" value="spore_ytfJ"/>
    <property type="match status" value="1"/>
</dbReference>
<feature type="compositionally biased region" description="Basic and acidic residues" evidence="1">
    <location>
        <begin position="126"/>
        <end position="135"/>
    </location>
</feature>